<protein>
    <submittedName>
        <fullName evidence="4">Uncharacterized protein</fullName>
    </submittedName>
</protein>
<accession>A0A5L8QQ99</accession>
<reference evidence="4 7" key="1">
    <citation type="submission" date="2018-05" db="EMBL/GenBank/DDBJ databases">
        <authorList>
            <consortium name="PulseNet: The National Subtyping Network for Foodborne Disease Surveillance"/>
            <person name="Tarr C.L."/>
            <person name="Trees E."/>
            <person name="Katz L.S."/>
            <person name="Carleton-Romer H.A."/>
            <person name="Stroika S."/>
            <person name="Kucerova Z."/>
            <person name="Roache K.F."/>
            <person name="Sabol A.L."/>
            <person name="Besser J."/>
            <person name="Gerner-Smidt P."/>
        </authorList>
    </citation>
    <scope>NUCLEOTIDE SEQUENCE</scope>
    <source>
        <strain evidence="4">2014D-0197</strain>
        <strain evidence="2 7">2016D-0221</strain>
        <strain evidence="5">D4313</strain>
        <strain evidence="3 6">PNUSAC001503</strain>
    </source>
</reference>
<dbReference type="EMBL" id="AABQDW010000007">
    <property type="protein sequence ID" value="EAI5408045.1"/>
    <property type="molecule type" value="Genomic_DNA"/>
</dbReference>
<dbReference type="EMBL" id="AACCXM010000005">
    <property type="protein sequence ID" value="EAK0469037.1"/>
    <property type="molecule type" value="Genomic_DNA"/>
</dbReference>
<sequence length="168" mass="20052">MLEKLRKFIFKKLFIVSKQPVLFKDLLEANCLFNEGMLVDPSKLNFRFRDGRLYIIYGILCFIILAAAIIILHKIFEKIDFHYSIIGTMIMTALVFIGFDFFKVWARKSISHELIKKAWDIHFPYFPYEKYSQKIEIIYNEAIKKEIPRKDLEKYVLDQLVLRVSSDK</sequence>
<dbReference type="AlphaFoldDB" id="A0A5L8QQ99"/>
<organism evidence="4">
    <name type="scientific">Campylobacter fetus</name>
    <dbReference type="NCBI Taxonomy" id="196"/>
    <lineage>
        <taxon>Bacteria</taxon>
        <taxon>Pseudomonadati</taxon>
        <taxon>Campylobacterota</taxon>
        <taxon>Epsilonproteobacteria</taxon>
        <taxon>Campylobacterales</taxon>
        <taxon>Campylobacteraceae</taxon>
        <taxon>Campylobacter</taxon>
    </lineage>
</organism>
<feature type="transmembrane region" description="Helical" evidence="1">
    <location>
        <begin position="53"/>
        <end position="75"/>
    </location>
</feature>
<keyword evidence="1" id="KW-0812">Transmembrane</keyword>
<dbReference type="GeneID" id="61064410"/>
<evidence type="ECO:0000313" key="7">
    <source>
        <dbReference type="Proteomes" id="UP000557842"/>
    </source>
</evidence>
<proteinExistence type="predicted"/>
<evidence type="ECO:0000313" key="5">
    <source>
        <dbReference type="EMBL" id="EAK0469037.1"/>
    </source>
</evidence>
<comment type="caution">
    <text evidence="4">The sequence shown here is derived from an EMBL/GenBank/DDBJ whole genome shotgun (WGS) entry which is preliminary data.</text>
</comment>
<evidence type="ECO:0000313" key="6">
    <source>
        <dbReference type="Proteomes" id="UP000535509"/>
    </source>
</evidence>
<evidence type="ECO:0000313" key="2">
    <source>
        <dbReference type="EMBL" id="EAI5408045.1"/>
    </source>
</evidence>
<name>A0A5L8QQ99_CAMFE</name>
<keyword evidence="6" id="KW-1185">Reference proteome</keyword>
<evidence type="ECO:0000313" key="3">
    <source>
        <dbReference type="EMBL" id="EAI8858640.1"/>
    </source>
</evidence>
<keyword evidence="1" id="KW-1133">Transmembrane helix</keyword>
<dbReference type="Proteomes" id="UP000535509">
    <property type="component" value="Unassembled WGS sequence"/>
</dbReference>
<evidence type="ECO:0000256" key="1">
    <source>
        <dbReference type="SAM" id="Phobius"/>
    </source>
</evidence>
<gene>
    <name evidence="4" type="ORF">AAH17_05690</name>
    <name evidence="5" type="ORF">AAH24_06670</name>
    <name evidence="2" type="ORF">BVH53_04950</name>
    <name evidence="3" type="ORF">CX802_02080</name>
</gene>
<dbReference type="Proteomes" id="UP000557842">
    <property type="component" value="Unassembled WGS sequence"/>
</dbReference>
<dbReference type="EMBL" id="AABTCC010000004">
    <property type="protein sequence ID" value="EAI8858640.1"/>
    <property type="molecule type" value="Genomic_DNA"/>
</dbReference>
<dbReference type="EMBL" id="AACCXK010000008">
    <property type="protein sequence ID" value="EAK0453149.1"/>
    <property type="molecule type" value="Genomic_DNA"/>
</dbReference>
<dbReference type="RefSeq" id="WP_011731872.1">
    <property type="nucleotide sequence ID" value="NZ_AABUZP020000044.1"/>
</dbReference>
<evidence type="ECO:0000313" key="4">
    <source>
        <dbReference type="EMBL" id="EAK0453149.1"/>
    </source>
</evidence>
<feature type="transmembrane region" description="Helical" evidence="1">
    <location>
        <begin position="81"/>
        <end position="102"/>
    </location>
</feature>
<dbReference type="OMA" id="FIGFDMF"/>
<keyword evidence="1" id="KW-0472">Membrane</keyword>